<dbReference type="SUPFAM" id="SSF81296">
    <property type="entry name" value="E set domains"/>
    <property type="match status" value="1"/>
</dbReference>
<dbReference type="Proteomes" id="UP000019151">
    <property type="component" value="Plasmid 1"/>
</dbReference>
<evidence type="ECO:0000256" key="3">
    <source>
        <dbReference type="ARBA" id="ARBA00023277"/>
    </source>
</evidence>
<dbReference type="HOGENOM" id="CLU_006010_2_1_0"/>
<dbReference type="Pfam" id="PF00759">
    <property type="entry name" value="Glyco_hydro_9"/>
    <property type="match status" value="1"/>
</dbReference>
<gene>
    <name evidence="8" type="ORF">J421_4827</name>
</gene>
<dbReference type="EMBL" id="CP007129">
    <property type="protein sequence ID" value="AHG92362.1"/>
    <property type="molecule type" value="Genomic_DNA"/>
</dbReference>
<evidence type="ECO:0000313" key="9">
    <source>
        <dbReference type="Proteomes" id="UP000019151"/>
    </source>
</evidence>
<dbReference type="GO" id="GO:0008810">
    <property type="term" value="F:cellulase activity"/>
    <property type="evidence" value="ECO:0007669"/>
    <property type="project" value="InterPro"/>
</dbReference>
<keyword evidence="8" id="KW-0614">Plasmid</keyword>
<dbReference type="PANTHER" id="PTHR22298">
    <property type="entry name" value="ENDO-1,4-BETA-GLUCANASE"/>
    <property type="match status" value="1"/>
</dbReference>
<dbReference type="CDD" id="cd02850">
    <property type="entry name" value="E_set_Cellulase_N"/>
    <property type="match status" value="1"/>
</dbReference>
<accession>W0RPE3</accession>
<name>W0RPE3_9BACT</name>
<evidence type="ECO:0000313" key="8">
    <source>
        <dbReference type="EMBL" id="AHG92362.1"/>
    </source>
</evidence>
<dbReference type="InterPro" id="IPR004197">
    <property type="entry name" value="Cellulase_Ig-like"/>
</dbReference>
<sequence length="578" mass="63548">MLSLLLAVLDSTHFVRVNQVGYLPDAPKVAVVCSLDGTTLGRFHVEDEGGRIVLRERASTTAGPLGPCAATERLDFSAVRAAGRYVIVAGNVRSPVVRVGPDVWAGGADTALYYLRQQRSGYNPFFRDSVHRHDGNVIDDSGRVVKFLPVSGGWADASDYLQYVTTSATATYALLAAYRDHPRATADAFDARGLPGPNGVPDALDEARHGLAWLLRMYPGGDEMYNQLADDRDHSYFDLPTNDSSDYGWGKGRERPVYPCTGRPQGLFQYKNRATGYASTAGKYAAAFALAARLYARTEPAFADTLRRRAEAAYALGRAHPGACQTAPGRAPYFYEEDSWADDMELGAAELHALTGERRYLREALAYAVQEPVTPWMGADTARHYQWFPWFNAGHHALWRTGGRRERGRAAAFYRAGLERVVRRGASNGFRVGVPFIWCSNDLVLAFATQALLYRRMTGDARFRVEEQAAIDWLFGANPWGTSMVIGYPRGGRWARDPHSAVASRFGPEALTGGLLDGPVYRSIYGNLRGIALHDADEYARFNTGAVVYHDDIGDYSTNEPIMDGSASLVYLLAALVR</sequence>
<protein>
    <submittedName>
        <fullName evidence="8">Glycoside hydrolase family 9</fullName>
    </submittedName>
</protein>
<evidence type="ECO:0000256" key="4">
    <source>
        <dbReference type="ARBA" id="ARBA00023295"/>
    </source>
</evidence>
<keyword evidence="3" id="KW-0119">Carbohydrate metabolism</keyword>
<dbReference type="AlphaFoldDB" id="W0RPE3"/>
<evidence type="ECO:0000256" key="5">
    <source>
        <dbReference type="ARBA" id="ARBA00023326"/>
    </source>
</evidence>
<comment type="similarity">
    <text evidence="1">Belongs to the glycosyl hydrolase 9 (cellulase E) family.</text>
</comment>
<dbReference type="InterPro" id="IPR001701">
    <property type="entry name" value="Glyco_hydro_9"/>
</dbReference>
<dbReference type="RefSeq" id="WP_025413706.1">
    <property type="nucleotide sequence ID" value="NZ_CP007129.1"/>
</dbReference>
<keyword evidence="2 8" id="KW-0378">Hydrolase</keyword>
<proteinExistence type="inferred from homology"/>
<feature type="domain" description="Cellulase Ig-like" evidence="7">
    <location>
        <begin position="14"/>
        <end position="93"/>
    </location>
</feature>
<dbReference type="GO" id="GO:0000272">
    <property type="term" value="P:polysaccharide catabolic process"/>
    <property type="evidence" value="ECO:0007669"/>
    <property type="project" value="UniProtKB-KW"/>
</dbReference>
<dbReference type="InterPro" id="IPR013783">
    <property type="entry name" value="Ig-like_fold"/>
</dbReference>
<dbReference type="PATRIC" id="fig|861299.3.peg.4880"/>
<keyword evidence="4" id="KW-0326">Glycosidase</keyword>
<dbReference type="InterPro" id="IPR014756">
    <property type="entry name" value="Ig_E-set"/>
</dbReference>
<dbReference type="Pfam" id="PF02927">
    <property type="entry name" value="CelD_N"/>
    <property type="match status" value="1"/>
</dbReference>
<keyword evidence="5" id="KW-0624">Polysaccharide degradation</keyword>
<feature type="domain" description="Glycoside hydrolase family 9" evidence="6">
    <location>
        <begin position="109"/>
        <end position="573"/>
    </location>
</feature>
<evidence type="ECO:0000256" key="1">
    <source>
        <dbReference type="ARBA" id="ARBA00007072"/>
    </source>
</evidence>
<dbReference type="KEGG" id="gba:J421_4827"/>
<dbReference type="InParanoid" id="W0RPE3"/>
<evidence type="ECO:0000259" key="7">
    <source>
        <dbReference type="Pfam" id="PF02927"/>
    </source>
</evidence>
<geneLocation type="plasmid" evidence="8 9">
    <name>1</name>
</geneLocation>
<reference evidence="8 9" key="1">
    <citation type="journal article" date="2014" name="Genome Announc.">
        <title>Genome Sequence and Methylome of Soil Bacterium Gemmatirosa kalamazoonensis KBS708T, a Member of the Rarely Cultivated Gemmatimonadetes Phylum.</title>
        <authorList>
            <person name="Debruyn J.M."/>
            <person name="Radosevich M."/>
            <person name="Wommack K.E."/>
            <person name="Polson S.W."/>
            <person name="Hauser L.J."/>
            <person name="Fawaz M.N."/>
            <person name="Korlach J."/>
            <person name="Tsai Y.C."/>
        </authorList>
    </citation>
    <scope>NUCLEOTIDE SEQUENCE [LARGE SCALE GENOMIC DNA]</scope>
    <source>
        <strain evidence="8 9">KBS708</strain>
        <plasmid evidence="9">Plasmid 1</plasmid>
    </source>
</reference>
<organism evidence="8 9">
    <name type="scientific">Gemmatirosa kalamazoonensis</name>
    <dbReference type="NCBI Taxonomy" id="861299"/>
    <lineage>
        <taxon>Bacteria</taxon>
        <taxon>Pseudomonadati</taxon>
        <taxon>Gemmatimonadota</taxon>
        <taxon>Gemmatimonadia</taxon>
        <taxon>Gemmatimonadales</taxon>
        <taxon>Gemmatimonadaceae</taxon>
        <taxon>Gemmatirosa</taxon>
    </lineage>
</organism>
<dbReference type="InterPro" id="IPR008928">
    <property type="entry name" value="6-hairpin_glycosidase_sf"/>
</dbReference>
<dbReference type="Gene3D" id="2.60.40.10">
    <property type="entry name" value="Immunoglobulins"/>
    <property type="match status" value="1"/>
</dbReference>
<dbReference type="SUPFAM" id="SSF48208">
    <property type="entry name" value="Six-hairpin glycosidases"/>
    <property type="match status" value="1"/>
</dbReference>
<keyword evidence="9" id="KW-1185">Reference proteome</keyword>
<dbReference type="InterPro" id="IPR012341">
    <property type="entry name" value="6hp_glycosidase-like_sf"/>
</dbReference>
<dbReference type="Gene3D" id="1.50.10.10">
    <property type="match status" value="1"/>
</dbReference>
<evidence type="ECO:0000256" key="2">
    <source>
        <dbReference type="ARBA" id="ARBA00022801"/>
    </source>
</evidence>
<dbReference type="OrthoDB" id="9808897at2"/>
<evidence type="ECO:0000259" key="6">
    <source>
        <dbReference type="Pfam" id="PF00759"/>
    </source>
</evidence>